<sequence>MREPVLVLGVGNELFTDEGVGVAAARRLAGLRLPGVEVVDGGTLGVGLLPAIAGREALLITDAIVRGDARPGTVIVLRGEEIPDAGPLMVSAHQTGVGQALAAADLAGCRPPRLAAVGMVPASLETGYGLSPLAAGRLGRLVAGALDVLAGWGVHA</sequence>
<evidence type="ECO:0000256" key="1">
    <source>
        <dbReference type="ARBA" id="ARBA00022670"/>
    </source>
</evidence>
<keyword evidence="4" id="KW-1185">Reference proteome</keyword>
<dbReference type="Proteomes" id="UP001317259">
    <property type="component" value="Unassembled WGS sequence"/>
</dbReference>
<comment type="caution">
    <text evidence="3">The sequence shown here is derived from an EMBL/GenBank/DDBJ whole genome shotgun (WGS) entry which is preliminary data.</text>
</comment>
<name>A0ABT0FX69_9ACTN</name>
<accession>A0ABT0FX69</accession>
<keyword evidence="2" id="KW-0378">Hydrolase</keyword>
<dbReference type="CDD" id="cd06062">
    <property type="entry name" value="H2MP_MemB-H2up"/>
    <property type="match status" value="1"/>
</dbReference>
<dbReference type="PANTHER" id="PTHR30302:SF1">
    <property type="entry name" value="HYDROGENASE 2 MATURATION PROTEASE"/>
    <property type="match status" value="1"/>
</dbReference>
<dbReference type="PANTHER" id="PTHR30302">
    <property type="entry name" value="HYDROGENASE 1 MATURATION PROTEASE"/>
    <property type="match status" value="1"/>
</dbReference>
<dbReference type="RefSeq" id="WP_242380242.1">
    <property type="nucleotide sequence ID" value="NZ_JAKRKC020000001.1"/>
</dbReference>
<reference evidence="3 4" key="1">
    <citation type="submission" date="2022-04" db="EMBL/GenBank/DDBJ databases">
        <title>Genome draft of Actinomadura sp. ATCC 31491.</title>
        <authorList>
            <person name="Shi X."/>
            <person name="Du Y."/>
        </authorList>
    </citation>
    <scope>NUCLEOTIDE SEQUENCE [LARGE SCALE GENOMIC DNA]</scope>
    <source>
        <strain evidence="3 4">ATCC 31491</strain>
    </source>
</reference>
<evidence type="ECO:0000313" key="4">
    <source>
        <dbReference type="Proteomes" id="UP001317259"/>
    </source>
</evidence>
<gene>
    <name evidence="3" type="ORF">MF672_024620</name>
</gene>
<protein>
    <submittedName>
        <fullName evidence="3">HyaD/HybD family hydrogenase maturation endopeptidase</fullName>
    </submittedName>
</protein>
<dbReference type="InterPro" id="IPR000671">
    <property type="entry name" value="Peptidase_A31"/>
</dbReference>
<evidence type="ECO:0000256" key="2">
    <source>
        <dbReference type="ARBA" id="ARBA00022801"/>
    </source>
</evidence>
<dbReference type="Pfam" id="PF01750">
    <property type="entry name" value="HycI"/>
    <property type="match status" value="1"/>
</dbReference>
<keyword evidence="1" id="KW-0645">Protease</keyword>
<organism evidence="3 4">
    <name type="scientific">Actinomadura luzonensis</name>
    <dbReference type="NCBI Taxonomy" id="2805427"/>
    <lineage>
        <taxon>Bacteria</taxon>
        <taxon>Bacillati</taxon>
        <taxon>Actinomycetota</taxon>
        <taxon>Actinomycetes</taxon>
        <taxon>Streptosporangiales</taxon>
        <taxon>Thermomonosporaceae</taxon>
        <taxon>Actinomadura</taxon>
    </lineage>
</organism>
<proteinExistence type="predicted"/>
<dbReference type="EMBL" id="JAKRKC020000001">
    <property type="protein sequence ID" value="MCK2216951.1"/>
    <property type="molecule type" value="Genomic_DNA"/>
</dbReference>
<dbReference type="NCBIfam" id="TIGR00072">
    <property type="entry name" value="hydrog_prot"/>
    <property type="match status" value="1"/>
</dbReference>
<evidence type="ECO:0000313" key="3">
    <source>
        <dbReference type="EMBL" id="MCK2216951.1"/>
    </source>
</evidence>